<dbReference type="PANTHER" id="PTHR15069">
    <property type="entry name" value="PROTEASOME ASSEMBLY CHAPERONE 1"/>
    <property type="match status" value="1"/>
</dbReference>
<dbReference type="GO" id="GO:0005783">
    <property type="term" value="C:endoplasmic reticulum"/>
    <property type="evidence" value="ECO:0007669"/>
    <property type="project" value="InterPro"/>
</dbReference>
<dbReference type="Proteomes" id="UP000250572">
    <property type="component" value="Unassembled WGS sequence"/>
</dbReference>
<sequence length="403" mass="44109">MEPVPIVHFKPSCYLLSFVTCHLSLGCHLIVVEGFECPNDPGSSAVWGFMPLVGSPKADKSQVRGQTKCSPKAPMMIKNIGLGVPSPGRGSPGPHSAARHGGGTRWRAHVSNDSEAWRGVVGRNGPPDLNSSGVLLLDFCAHHGLSITNTMFKQKEVLSVYSRAVEEDEEELEENEEDEQIRRELEEKRTVHLHWNPEVSELLRAGNKLQCSSFILAVGHNAASFLSAYILASANWDAVGRAVAWNERNWSGTGPGGEGSACVFYRRKDEPAVLICHVTCHITEDQLFQWTEQVFGYLHTRGLTVTVLSDSSVTDYKTADYLCSSSTPFLRSLRSSAFSDQPVCQSVEQPNIITGLPAAVLNHCQVHSIAAVVYQCYSDVTGPDAITMDKYKPVLTKLGRSIQ</sequence>
<feature type="signal peptide" evidence="6">
    <location>
        <begin position="1"/>
        <end position="34"/>
    </location>
</feature>
<keyword evidence="4" id="KW-0175">Coiled coil</keyword>
<evidence type="ECO:0000256" key="1">
    <source>
        <dbReference type="ARBA" id="ARBA00005261"/>
    </source>
</evidence>
<evidence type="ECO:0000256" key="5">
    <source>
        <dbReference type="SAM" id="MobiDB-lite"/>
    </source>
</evidence>
<evidence type="ECO:0000256" key="6">
    <source>
        <dbReference type="SAM" id="SignalP"/>
    </source>
</evidence>
<name>A0A315V6P0_GAMAF</name>
<dbReference type="Pfam" id="PF16094">
    <property type="entry name" value="PAC1"/>
    <property type="match status" value="1"/>
</dbReference>
<accession>A0A315V6P0</accession>
<proteinExistence type="inferred from homology"/>
<dbReference type="InterPro" id="IPR016565">
    <property type="entry name" value="Proteasome_assmbl_chp_1"/>
</dbReference>
<feature type="non-terminal residue" evidence="7">
    <location>
        <position position="403"/>
    </location>
</feature>
<dbReference type="AlphaFoldDB" id="A0A315V6P0"/>
<dbReference type="GO" id="GO:0080129">
    <property type="term" value="P:proteasome core complex assembly"/>
    <property type="evidence" value="ECO:0007669"/>
    <property type="project" value="TreeGrafter"/>
</dbReference>
<evidence type="ECO:0000256" key="2">
    <source>
        <dbReference type="ARBA" id="ARBA00019180"/>
    </source>
</evidence>
<evidence type="ECO:0000313" key="8">
    <source>
        <dbReference type="Proteomes" id="UP000250572"/>
    </source>
</evidence>
<dbReference type="STRING" id="33528.ENSGAFP00000022635"/>
<reference evidence="7 8" key="1">
    <citation type="journal article" date="2018" name="G3 (Bethesda)">
        <title>A High-Quality Reference Genome for the Invasive Mosquitofish Gambusia affinis Using a Chicago Library.</title>
        <authorList>
            <person name="Hoffberg S.L."/>
            <person name="Troendle N.J."/>
            <person name="Glenn T.C."/>
            <person name="Mahmud O."/>
            <person name="Louha S."/>
            <person name="Chalopin D."/>
            <person name="Bennetzen J.L."/>
            <person name="Mauricio R."/>
        </authorList>
    </citation>
    <scope>NUCLEOTIDE SEQUENCE [LARGE SCALE GENOMIC DNA]</scope>
    <source>
        <strain evidence="7">NE01/NJP1002.9</strain>
        <tissue evidence="7">Muscle</tissue>
    </source>
</reference>
<feature type="compositionally biased region" description="Low complexity" evidence="5">
    <location>
        <begin position="85"/>
        <end position="96"/>
    </location>
</feature>
<feature type="coiled-coil region" evidence="4">
    <location>
        <begin position="158"/>
        <end position="189"/>
    </location>
</feature>
<feature type="chain" id="PRO_5016436074" description="Proteasome assembly chaperone 1" evidence="6">
    <location>
        <begin position="35"/>
        <end position="403"/>
    </location>
</feature>
<comment type="caution">
    <text evidence="7">The sequence shown here is derived from an EMBL/GenBank/DDBJ whole genome shotgun (WGS) entry which is preliminary data.</text>
</comment>
<keyword evidence="8" id="KW-1185">Reference proteome</keyword>
<dbReference type="PANTHER" id="PTHR15069:SF1">
    <property type="entry name" value="PROTEASOME ASSEMBLY CHAPERONE 1"/>
    <property type="match status" value="1"/>
</dbReference>
<evidence type="ECO:0000256" key="3">
    <source>
        <dbReference type="ARBA" id="ARBA00023186"/>
    </source>
</evidence>
<comment type="similarity">
    <text evidence="1">Belongs to the PSMG1 family.</text>
</comment>
<gene>
    <name evidence="7" type="ORF">CCH79_00017615</name>
</gene>
<organism evidence="7 8">
    <name type="scientific">Gambusia affinis</name>
    <name type="common">Western mosquitofish</name>
    <name type="synonym">Heterandria affinis</name>
    <dbReference type="NCBI Taxonomy" id="33528"/>
    <lineage>
        <taxon>Eukaryota</taxon>
        <taxon>Metazoa</taxon>
        <taxon>Chordata</taxon>
        <taxon>Craniata</taxon>
        <taxon>Vertebrata</taxon>
        <taxon>Euteleostomi</taxon>
        <taxon>Actinopterygii</taxon>
        <taxon>Neopterygii</taxon>
        <taxon>Teleostei</taxon>
        <taxon>Neoteleostei</taxon>
        <taxon>Acanthomorphata</taxon>
        <taxon>Ovalentaria</taxon>
        <taxon>Atherinomorphae</taxon>
        <taxon>Cyprinodontiformes</taxon>
        <taxon>Poeciliidae</taxon>
        <taxon>Poeciliinae</taxon>
        <taxon>Gambusia</taxon>
    </lineage>
</organism>
<feature type="region of interest" description="Disordered" evidence="5">
    <location>
        <begin position="85"/>
        <end position="106"/>
    </location>
</feature>
<dbReference type="GO" id="GO:0070628">
    <property type="term" value="F:proteasome binding"/>
    <property type="evidence" value="ECO:0007669"/>
    <property type="project" value="TreeGrafter"/>
</dbReference>
<keyword evidence="6" id="KW-0732">Signal</keyword>
<keyword evidence="3" id="KW-0143">Chaperone</keyword>
<evidence type="ECO:0000256" key="4">
    <source>
        <dbReference type="SAM" id="Coils"/>
    </source>
</evidence>
<dbReference type="EMBL" id="NHOQ01002811">
    <property type="protein sequence ID" value="PWA14612.1"/>
    <property type="molecule type" value="Genomic_DNA"/>
</dbReference>
<evidence type="ECO:0000313" key="7">
    <source>
        <dbReference type="EMBL" id="PWA14612.1"/>
    </source>
</evidence>
<protein>
    <recommendedName>
        <fullName evidence="2">Proteasome assembly chaperone 1</fullName>
    </recommendedName>
</protein>